<organism evidence="3 4">
    <name type="scientific">Desulfuribacillus alkaliarsenatis</name>
    <dbReference type="NCBI Taxonomy" id="766136"/>
    <lineage>
        <taxon>Bacteria</taxon>
        <taxon>Bacillati</taxon>
        <taxon>Bacillota</taxon>
        <taxon>Desulfuribacillia</taxon>
        <taxon>Desulfuribacillales</taxon>
        <taxon>Desulfuribacillaceae</taxon>
        <taxon>Desulfuribacillus</taxon>
    </lineage>
</organism>
<reference evidence="3 4" key="1">
    <citation type="submission" date="2016-09" db="EMBL/GenBank/DDBJ databases">
        <title>Draft genome sequence for the type strain of Desulfuribacillus alkaliarsenatis AHT28, an obligately anaerobic, sulfidogenic bacterium isolated from Russian soda lake sediments.</title>
        <authorList>
            <person name="Abin C.A."/>
            <person name="Hollibaugh J.T."/>
        </authorList>
    </citation>
    <scope>NUCLEOTIDE SEQUENCE [LARGE SCALE GENOMIC DNA]</scope>
    <source>
        <strain evidence="3 4">AHT28</strain>
    </source>
</reference>
<dbReference type="STRING" id="766136.BHF68_02725"/>
<dbReference type="GO" id="GO:0009294">
    <property type="term" value="P:DNA-mediated transformation"/>
    <property type="evidence" value="ECO:0007669"/>
    <property type="project" value="InterPro"/>
</dbReference>
<feature type="domain" description="Smf/DprA SLOG" evidence="2">
    <location>
        <begin position="80"/>
        <end position="289"/>
    </location>
</feature>
<dbReference type="InterPro" id="IPR010994">
    <property type="entry name" value="RuvA_2-like"/>
</dbReference>
<accession>A0A1E5G674</accession>
<comment type="caution">
    <text evidence="3">The sequence shown here is derived from an EMBL/GenBank/DDBJ whole genome shotgun (WGS) entry which is preliminary data.</text>
</comment>
<name>A0A1E5G674_9FIRM</name>
<sequence length="368" mass="41680">MEERDYIVLFHQLDGVGSVTMRKLYNDYGSLANVLLADADDLKRNGIREHVIQQISELKVNGEQLYEKLLKEHQAQQIHIITIKDEAYPKLLREIFDPPYAIFVKGDYRLLNKNLISVVGTREPSYYGKWAAKELGAYLAKNQVPIVSGLAKGIDRFVHEGALNYDGKCIAVVATGLAYIYPAENRKLHDNILEAGGCVISEYSLYTKARPGHFPARNRIISGLSLGTVVVESKEKGGALITADQALEQNREVFALPGNINCPTSVGTNYLLKQGAKLLMKWEDIFDEIQCFQENNVIKNLNLGIKETNKHDITNEERKLLSVIPFQEIHIDELLKLYLESDVYVLLIQLQLKNYIEALPGQYYVRLQ</sequence>
<protein>
    <submittedName>
        <fullName evidence="3">DNA protecting protein DprA</fullName>
    </submittedName>
</protein>
<comment type="similarity">
    <text evidence="1">Belongs to the DprA/Smf family.</text>
</comment>
<dbReference type="InterPro" id="IPR003488">
    <property type="entry name" value="DprA"/>
</dbReference>
<dbReference type="RefSeq" id="WP_069642087.1">
    <property type="nucleotide sequence ID" value="NZ_MIJE01000001.1"/>
</dbReference>
<dbReference type="PANTHER" id="PTHR43022">
    <property type="entry name" value="PROTEIN SMF"/>
    <property type="match status" value="1"/>
</dbReference>
<dbReference type="NCBIfam" id="TIGR00732">
    <property type="entry name" value="dprA"/>
    <property type="match status" value="1"/>
</dbReference>
<dbReference type="PANTHER" id="PTHR43022:SF1">
    <property type="entry name" value="PROTEIN SMF"/>
    <property type="match status" value="1"/>
</dbReference>
<dbReference type="AlphaFoldDB" id="A0A1E5G674"/>
<dbReference type="Gene3D" id="3.40.50.450">
    <property type="match status" value="1"/>
</dbReference>
<evidence type="ECO:0000256" key="1">
    <source>
        <dbReference type="ARBA" id="ARBA00006525"/>
    </source>
</evidence>
<proteinExistence type="inferred from homology"/>
<evidence type="ECO:0000259" key="2">
    <source>
        <dbReference type="Pfam" id="PF02481"/>
    </source>
</evidence>
<gene>
    <name evidence="3" type="ORF">BHF68_02725</name>
</gene>
<dbReference type="SUPFAM" id="SSF47781">
    <property type="entry name" value="RuvA domain 2-like"/>
    <property type="match status" value="1"/>
</dbReference>
<dbReference type="OrthoDB" id="9785707at2"/>
<evidence type="ECO:0000313" key="4">
    <source>
        <dbReference type="Proteomes" id="UP000094296"/>
    </source>
</evidence>
<dbReference type="EMBL" id="MIJE01000001">
    <property type="protein sequence ID" value="OEF98595.1"/>
    <property type="molecule type" value="Genomic_DNA"/>
</dbReference>
<dbReference type="Pfam" id="PF02481">
    <property type="entry name" value="DNA_processg_A"/>
    <property type="match status" value="1"/>
</dbReference>
<keyword evidence="4" id="KW-1185">Reference proteome</keyword>
<dbReference type="InterPro" id="IPR057666">
    <property type="entry name" value="DrpA_SLOG"/>
</dbReference>
<dbReference type="Proteomes" id="UP000094296">
    <property type="component" value="Unassembled WGS sequence"/>
</dbReference>
<evidence type="ECO:0000313" key="3">
    <source>
        <dbReference type="EMBL" id="OEF98595.1"/>
    </source>
</evidence>
<dbReference type="SUPFAM" id="SSF102405">
    <property type="entry name" value="MCP/YpsA-like"/>
    <property type="match status" value="1"/>
</dbReference>